<organism evidence="2 3">
    <name type="scientific">Lacibacterium aquatile</name>
    <dbReference type="NCBI Taxonomy" id="1168082"/>
    <lineage>
        <taxon>Bacteria</taxon>
        <taxon>Pseudomonadati</taxon>
        <taxon>Pseudomonadota</taxon>
        <taxon>Alphaproteobacteria</taxon>
        <taxon>Rhodospirillales</taxon>
        <taxon>Rhodospirillaceae</taxon>
    </lineage>
</organism>
<accession>A0ABW5DVF8</accession>
<proteinExistence type="predicted"/>
<protein>
    <submittedName>
        <fullName evidence="2">VOC family protein</fullName>
    </submittedName>
</protein>
<sequence>MRMIFVNLPVKGLDASKRFFSALGFTFNSQFSDETATCMIIEKNIFAMLLTEAKFKDYIIQPISDAHRATEILTCLSVQSRVEADSLLEKALVAGAKPWNPVLDYGSM</sequence>
<keyword evidence="3" id="KW-1185">Reference proteome</keyword>
<dbReference type="Gene3D" id="3.10.180.10">
    <property type="entry name" value="2,3-Dihydroxybiphenyl 1,2-Dioxygenase, domain 1"/>
    <property type="match status" value="1"/>
</dbReference>
<name>A0ABW5DVF8_9PROT</name>
<gene>
    <name evidence="2" type="ORF">ACFSM5_16195</name>
</gene>
<reference evidence="3" key="1">
    <citation type="journal article" date="2019" name="Int. J. Syst. Evol. Microbiol.">
        <title>The Global Catalogue of Microorganisms (GCM) 10K type strain sequencing project: providing services to taxonomists for standard genome sequencing and annotation.</title>
        <authorList>
            <consortium name="The Broad Institute Genomics Platform"/>
            <consortium name="The Broad Institute Genome Sequencing Center for Infectious Disease"/>
            <person name="Wu L."/>
            <person name="Ma J."/>
        </authorList>
    </citation>
    <scope>NUCLEOTIDE SEQUENCE [LARGE SCALE GENOMIC DNA]</scope>
    <source>
        <strain evidence="3">CGMCC 1.19062</strain>
    </source>
</reference>
<dbReference type="Proteomes" id="UP001597295">
    <property type="component" value="Unassembled WGS sequence"/>
</dbReference>
<feature type="domain" description="Glyoxalase/Bleomycin resistance-like N-terminal" evidence="1">
    <location>
        <begin position="2"/>
        <end position="39"/>
    </location>
</feature>
<dbReference type="RefSeq" id="WP_379877529.1">
    <property type="nucleotide sequence ID" value="NZ_JBHUIP010000013.1"/>
</dbReference>
<evidence type="ECO:0000313" key="2">
    <source>
        <dbReference type="EMBL" id="MFD2264446.1"/>
    </source>
</evidence>
<evidence type="ECO:0000259" key="1">
    <source>
        <dbReference type="Pfam" id="PF22677"/>
    </source>
</evidence>
<dbReference type="SUPFAM" id="SSF54593">
    <property type="entry name" value="Glyoxalase/Bleomycin resistance protein/Dihydroxybiphenyl dioxygenase"/>
    <property type="match status" value="1"/>
</dbReference>
<dbReference type="InterPro" id="IPR053863">
    <property type="entry name" value="Glyoxy/Ble-like_N"/>
</dbReference>
<dbReference type="Pfam" id="PF22677">
    <property type="entry name" value="Ble-like_N"/>
    <property type="match status" value="1"/>
</dbReference>
<comment type="caution">
    <text evidence="2">The sequence shown here is derived from an EMBL/GenBank/DDBJ whole genome shotgun (WGS) entry which is preliminary data.</text>
</comment>
<dbReference type="PANTHER" id="PTHR36503:SF2">
    <property type="entry name" value="BLR2408 PROTEIN"/>
    <property type="match status" value="1"/>
</dbReference>
<dbReference type="PANTHER" id="PTHR36503">
    <property type="entry name" value="BLR2520 PROTEIN"/>
    <property type="match status" value="1"/>
</dbReference>
<evidence type="ECO:0000313" key="3">
    <source>
        <dbReference type="Proteomes" id="UP001597295"/>
    </source>
</evidence>
<dbReference type="EMBL" id="JBHUIP010000013">
    <property type="protein sequence ID" value="MFD2264446.1"/>
    <property type="molecule type" value="Genomic_DNA"/>
</dbReference>
<dbReference type="InterPro" id="IPR029068">
    <property type="entry name" value="Glyas_Bleomycin-R_OHBP_Dase"/>
</dbReference>